<name>A0ABS1EN78_9CLOT</name>
<dbReference type="Gene3D" id="3.40.630.30">
    <property type="match status" value="1"/>
</dbReference>
<dbReference type="InterPro" id="IPR016181">
    <property type="entry name" value="Acyl_CoA_acyltransferase"/>
</dbReference>
<dbReference type="PANTHER" id="PTHR36174:SF1">
    <property type="entry name" value="LIPID II:GLYCINE GLYCYLTRANSFERASE"/>
    <property type="match status" value="1"/>
</dbReference>
<dbReference type="RefSeq" id="WP_200268364.1">
    <property type="nucleotide sequence ID" value="NZ_JAENHN010000027.1"/>
</dbReference>
<proteinExistence type="predicted"/>
<feature type="domain" description="BioF2-like acetyltransferase" evidence="1">
    <location>
        <begin position="216"/>
        <end position="293"/>
    </location>
</feature>
<dbReference type="PANTHER" id="PTHR36174">
    <property type="entry name" value="LIPID II:GLYCINE GLYCYLTRANSFERASE"/>
    <property type="match status" value="1"/>
</dbReference>
<sequence>MFIVKKYSKELENEWEKFVHSSVNGTFMQERRFLGYHPSDRFLDHSLIFMEDKRIIAVLPAAVVQQDDKRMLISHPGTSHGGLIIKSSLSTKKCLELVSTLVEYCSMNGFDYIRLKPVPRVYHRELSDQLDFALRFSGFSIEYTELATVLELKKGEEPFAKHVMSDTTFRNYQKALKSGLSVVEDANIKDFWPILEDNLKHKHNAKPAHTFDEIKLLKTLYPNKIKLFAAYEGVTPAAGVLAFLLNDRVINCFYIAHHDSFQHLRPLNLIFGHMMEWGLRNDFSYLDWGISTEVKGSKVNTGLFHFKEGYGGHGVLRECYLYKVNNSK</sequence>
<dbReference type="Proteomes" id="UP000596739">
    <property type="component" value="Unassembled WGS sequence"/>
</dbReference>
<dbReference type="Pfam" id="PF13480">
    <property type="entry name" value="Acetyltransf_6"/>
    <property type="match status" value="1"/>
</dbReference>
<organism evidence="2 3">
    <name type="scientific">Clostridium yunnanense</name>
    <dbReference type="NCBI Taxonomy" id="2800325"/>
    <lineage>
        <taxon>Bacteria</taxon>
        <taxon>Bacillati</taxon>
        <taxon>Bacillota</taxon>
        <taxon>Clostridia</taxon>
        <taxon>Eubacteriales</taxon>
        <taxon>Clostridiaceae</taxon>
        <taxon>Clostridium</taxon>
    </lineage>
</organism>
<dbReference type="InterPro" id="IPR038740">
    <property type="entry name" value="BioF2-like_GNAT_dom"/>
</dbReference>
<reference evidence="3" key="1">
    <citation type="submission" date="2021-01" db="EMBL/GenBank/DDBJ databases">
        <title>Genome public.</title>
        <authorList>
            <person name="Liu C."/>
            <person name="Sun Q."/>
        </authorList>
    </citation>
    <scope>NUCLEOTIDE SEQUENCE [LARGE SCALE GENOMIC DNA]</scope>
    <source>
        <strain evidence="3">YIM B02505</strain>
    </source>
</reference>
<evidence type="ECO:0000313" key="3">
    <source>
        <dbReference type="Proteomes" id="UP000596739"/>
    </source>
</evidence>
<dbReference type="EMBL" id="JAENHN010000027">
    <property type="protein sequence ID" value="MBK1810790.1"/>
    <property type="molecule type" value="Genomic_DNA"/>
</dbReference>
<keyword evidence="3" id="KW-1185">Reference proteome</keyword>
<protein>
    <submittedName>
        <fullName evidence="2">GNAT family N-acetyltransferase</fullName>
    </submittedName>
</protein>
<evidence type="ECO:0000259" key="1">
    <source>
        <dbReference type="Pfam" id="PF13480"/>
    </source>
</evidence>
<comment type="caution">
    <text evidence="2">The sequence shown here is derived from an EMBL/GenBank/DDBJ whole genome shotgun (WGS) entry which is preliminary data.</text>
</comment>
<dbReference type="SUPFAM" id="SSF55729">
    <property type="entry name" value="Acyl-CoA N-acyltransferases (Nat)"/>
    <property type="match status" value="1"/>
</dbReference>
<gene>
    <name evidence="2" type="ORF">JHL18_09090</name>
</gene>
<accession>A0ABS1EN78</accession>
<dbReference type="InterPro" id="IPR050644">
    <property type="entry name" value="PG_Glycine_Bridge_Synth"/>
</dbReference>
<evidence type="ECO:0000313" key="2">
    <source>
        <dbReference type="EMBL" id="MBK1810790.1"/>
    </source>
</evidence>